<dbReference type="Gene3D" id="2.40.420.20">
    <property type="match status" value="1"/>
</dbReference>
<dbReference type="Pfam" id="PF25944">
    <property type="entry name" value="Beta-barrel_RND"/>
    <property type="match status" value="1"/>
</dbReference>
<proteinExistence type="inferred from homology"/>
<keyword evidence="3" id="KW-0813">Transport</keyword>
<feature type="domain" description="Multidrug resistance protein MdtA-like barrel-sandwich hybrid" evidence="5">
    <location>
        <begin position="67"/>
        <end position="222"/>
    </location>
</feature>
<evidence type="ECO:0000256" key="3">
    <source>
        <dbReference type="ARBA" id="ARBA00022448"/>
    </source>
</evidence>
<dbReference type="PANTHER" id="PTHR30469">
    <property type="entry name" value="MULTIDRUG RESISTANCE PROTEIN MDTA"/>
    <property type="match status" value="1"/>
</dbReference>
<evidence type="ECO:0000259" key="7">
    <source>
        <dbReference type="Pfam" id="PF25967"/>
    </source>
</evidence>
<dbReference type="NCBIfam" id="TIGR01730">
    <property type="entry name" value="RND_mfp"/>
    <property type="match status" value="1"/>
</dbReference>
<evidence type="ECO:0000313" key="8">
    <source>
        <dbReference type="EMBL" id="MDY0745314.1"/>
    </source>
</evidence>
<evidence type="ECO:0000256" key="1">
    <source>
        <dbReference type="ARBA" id="ARBA00004236"/>
    </source>
</evidence>
<dbReference type="Gene3D" id="2.40.30.170">
    <property type="match status" value="1"/>
</dbReference>
<keyword evidence="4" id="KW-0175">Coiled coil</keyword>
<comment type="caution">
    <text evidence="8">The sequence shown here is derived from an EMBL/GenBank/DDBJ whole genome shotgun (WGS) entry which is preliminary data.</text>
</comment>
<reference evidence="8 9" key="1">
    <citation type="submission" date="2023-11" db="EMBL/GenBank/DDBJ databases">
        <title>Paucibacter sp. nov., isolated from fresh soil in Korea.</title>
        <authorList>
            <person name="Le N.T.T."/>
        </authorList>
    </citation>
    <scope>NUCLEOTIDE SEQUENCE [LARGE SCALE GENOMIC DNA]</scope>
    <source>
        <strain evidence="8 9">R3-3</strain>
    </source>
</reference>
<protein>
    <submittedName>
        <fullName evidence="8">Efflux RND transporter periplasmic adaptor subunit</fullName>
    </submittedName>
</protein>
<comment type="subcellular location">
    <subcellularLocation>
        <location evidence="1">Cell membrane</location>
    </subcellularLocation>
</comment>
<evidence type="ECO:0000259" key="5">
    <source>
        <dbReference type="Pfam" id="PF25917"/>
    </source>
</evidence>
<dbReference type="Pfam" id="PF25917">
    <property type="entry name" value="BSH_RND"/>
    <property type="match status" value="1"/>
</dbReference>
<dbReference type="SUPFAM" id="SSF111369">
    <property type="entry name" value="HlyD-like secretion proteins"/>
    <property type="match status" value="1"/>
</dbReference>
<dbReference type="Proteomes" id="UP001285263">
    <property type="component" value="Unassembled WGS sequence"/>
</dbReference>
<name>A0ABU5DGP1_9BURK</name>
<dbReference type="Gene3D" id="2.40.50.100">
    <property type="match status" value="2"/>
</dbReference>
<comment type="similarity">
    <text evidence="2">Belongs to the membrane fusion protein (MFP) (TC 8.A.1) family.</text>
</comment>
<accession>A0ABU5DGP1</accession>
<dbReference type="EMBL" id="JAXCLA010000004">
    <property type="protein sequence ID" value="MDY0745314.1"/>
    <property type="molecule type" value="Genomic_DNA"/>
</dbReference>
<organism evidence="8 9">
    <name type="scientific">Roseateles agri</name>
    <dbReference type="NCBI Taxonomy" id="3098619"/>
    <lineage>
        <taxon>Bacteria</taxon>
        <taxon>Pseudomonadati</taxon>
        <taxon>Pseudomonadota</taxon>
        <taxon>Betaproteobacteria</taxon>
        <taxon>Burkholderiales</taxon>
        <taxon>Sphaerotilaceae</taxon>
        <taxon>Roseateles</taxon>
    </lineage>
</organism>
<evidence type="ECO:0000256" key="2">
    <source>
        <dbReference type="ARBA" id="ARBA00009477"/>
    </source>
</evidence>
<feature type="domain" description="Multidrug resistance protein MdtA-like C-terminal permuted SH3" evidence="7">
    <location>
        <begin position="315"/>
        <end position="368"/>
    </location>
</feature>
<evidence type="ECO:0000256" key="4">
    <source>
        <dbReference type="SAM" id="Coils"/>
    </source>
</evidence>
<dbReference type="InterPro" id="IPR006143">
    <property type="entry name" value="RND_pump_MFP"/>
</dbReference>
<gene>
    <name evidence="8" type="ORF">SNE35_12400</name>
</gene>
<feature type="coiled-coil region" evidence="4">
    <location>
        <begin position="114"/>
        <end position="179"/>
    </location>
</feature>
<dbReference type="InterPro" id="IPR058627">
    <property type="entry name" value="MdtA-like_C"/>
</dbReference>
<keyword evidence="9" id="KW-1185">Reference proteome</keyword>
<feature type="domain" description="Multidrug resistance protein MdtA-like beta-barrel" evidence="6">
    <location>
        <begin position="228"/>
        <end position="307"/>
    </location>
</feature>
<evidence type="ECO:0000313" key="9">
    <source>
        <dbReference type="Proteomes" id="UP001285263"/>
    </source>
</evidence>
<dbReference type="InterPro" id="IPR058626">
    <property type="entry name" value="MdtA-like_b-barrel"/>
</dbReference>
<dbReference type="InterPro" id="IPR058625">
    <property type="entry name" value="MdtA-like_BSH"/>
</dbReference>
<dbReference type="Pfam" id="PF25967">
    <property type="entry name" value="RND-MFP_C"/>
    <property type="match status" value="1"/>
</dbReference>
<evidence type="ECO:0000259" key="6">
    <source>
        <dbReference type="Pfam" id="PF25944"/>
    </source>
</evidence>
<dbReference type="PANTHER" id="PTHR30469:SF33">
    <property type="entry name" value="SLR1207 PROTEIN"/>
    <property type="match status" value="1"/>
</dbReference>
<dbReference type="RefSeq" id="WP_320423224.1">
    <property type="nucleotide sequence ID" value="NZ_JAXCLA010000004.1"/>
</dbReference>
<sequence>MSSWAAKARAWLRKLRWWIAIAILIAGWRIYAQVTTPPPPPPPTGEVKLADIVQTVQAAGTLQAKTKVDVGAQVSGLVKEIPVVLGQAVKKGDLLVLLDPELAQSAVLQADAAVAQQRAQIDSRRVDLEAAKRELERQRRLLKGEATAATEAEKAENDLAKIEADIRGQAANLVQMQAQLDRNKLNLAYTRITAPMDGVVVNIPVQVGQTVIAVQITPVMVTLADLDTITVRTKVPEADVQSLAPGQKASFSTLSGDGRRYEGKLRVIQPVPERAGNAVFYNALFEVDNRDRKLFTEMTVQVDIETGEAKKTLAMPIVALGERGKDGAYAVTVVSKDGKNEARQVKTGLHDTANVQVTSGVKVGEKVLLAPPPASAASAASAS</sequence>